<reference evidence="10 11" key="1">
    <citation type="journal article" date="2021" name="G3 (Bethesda)">
        <title>Improved contiguity of the threespine stickleback genome using long-read sequencing.</title>
        <authorList>
            <person name="Nath S."/>
            <person name="Shaw D.E."/>
            <person name="White M.A."/>
        </authorList>
    </citation>
    <scope>NUCLEOTIDE SEQUENCE [LARGE SCALE GENOMIC DNA]</scope>
    <source>
        <strain evidence="10 11">Lake Benthic</strain>
    </source>
</reference>
<feature type="domain" description="Integrase catalytic" evidence="9">
    <location>
        <begin position="431"/>
        <end position="588"/>
    </location>
</feature>
<evidence type="ECO:0000256" key="2">
    <source>
        <dbReference type="ARBA" id="ARBA00022695"/>
    </source>
</evidence>
<dbReference type="Gene3D" id="2.30.30.850">
    <property type="match status" value="1"/>
</dbReference>
<evidence type="ECO:0000313" key="10">
    <source>
        <dbReference type="Ensembl" id="ENSGACP00000044721.1"/>
    </source>
</evidence>
<evidence type="ECO:0000256" key="7">
    <source>
        <dbReference type="SAM" id="MobiDB-lite"/>
    </source>
</evidence>
<name>A0AAQ4Q3K3_GASAC</name>
<dbReference type="SUPFAM" id="SSF56672">
    <property type="entry name" value="DNA/RNA polymerases"/>
    <property type="match status" value="1"/>
</dbReference>
<dbReference type="InterPro" id="IPR002156">
    <property type="entry name" value="RNaseH_domain"/>
</dbReference>
<dbReference type="InterPro" id="IPR050951">
    <property type="entry name" value="Retrovirus_Pol_polyprotein"/>
</dbReference>
<evidence type="ECO:0000256" key="6">
    <source>
        <dbReference type="ARBA" id="ARBA00023268"/>
    </source>
</evidence>
<feature type="domain" description="RNase H type-1" evidence="8">
    <location>
        <begin position="221"/>
        <end position="369"/>
    </location>
</feature>
<keyword evidence="1" id="KW-0808">Transferase</keyword>
<keyword evidence="2" id="KW-0548">Nucleotidyltransferase</keyword>
<dbReference type="InterPro" id="IPR043128">
    <property type="entry name" value="Rev_trsase/Diguanyl_cyclase"/>
</dbReference>
<evidence type="ECO:0000256" key="5">
    <source>
        <dbReference type="ARBA" id="ARBA00022801"/>
    </source>
</evidence>
<dbReference type="PROSITE" id="PS50994">
    <property type="entry name" value="INTEGRASE"/>
    <property type="match status" value="1"/>
</dbReference>
<evidence type="ECO:0000259" key="8">
    <source>
        <dbReference type="PROSITE" id="PS50879"/>
    </source>
</evidence>
<keyword evidence="3" id="KW-0540">Nuclease</keyword>
<dbReference type="GO" id="GO:0015074">
    <property type="term" value="P:DNA integration"/>
    <property type="evidence" value="ECO:0007669"/>
    <property type="project" value="InterPro"/>
</dbReference>
<accession>A0AAQ4Q3K3</accession>
<reference evidence="10" key="2">
    <citation type="submission" date="2025-08" db="UniProtKB">
        <authorList>
            <consortium name="Ensembl"/>
        </authorList>
    </citation>
    <scope>IDENTIFICATION</scope>
</reference>
<organism evidence="10 11">
    <name type="scientific">Gasterosteus aculeatus aculeatus</name>
    <name type="common">three-spined stickleback</name>
    <dbReference type="NCBI Taxonomy" id="481459"/>
    <lineage>
        <taxon>Eukaryota</taxon>
        <taxon>Metazoa</taxon>
        <taxon>Chordata</taxon>
        <taxon>Craniata</taxon>
        <taxon>Vertebrata</taxon>
        <taxon>Euteleostomi</taxon>
        <taxon>Actinopterygii</taxon>
        <taxon>Neopterygii</taxon>
        <taxon>Teleostei</taxon>
        <taxon>Neoteleostei</taxon>
        <taxon>Acanthomorphata</taxon>
        <taxon>Eupercaria</taxon>
        <taxon>Perciformes</taxon>
        <taxon>Cottioidei</taxon>
        <taxon>Gasterosteales</taxon>
        <taxon>Gasterosteidae</taxon>
        <taxon>Gasterosteus</taxon>
    </lineage>
</organism>
<evidence type="ECO:0000256" key="1">
    <source>
        <dbReference type="ARBA" id="ARBA00022679"/>
    </source>
</evidence>
<dbReference type="InterPro" id="IPR036397">
    <property type="entry name" value="RNaseH_sf"/>
</dbReference>
<reference evidence="10" key="3">
    <citation type="submission" date="2025-09" db="UniProtKB">
        <authorList>
            <consortium name="Ensembl"/>
        </authorList>
    </citation>
    <scope>IDENTIFICATION</scope>
</reference>
<proteinExistence type="predicted"/>
<feature type="compositionally biased region" description="Polar residues" evidence="7">
    <location>
        <begin position="706"/>
        <end position="715"/>
    </location>
</feature>
<evidence type="ECO:0000256" key="4">
    <source>
        <dbReference type="ARBA" id="ARBA00022759"/>
    </source>
</evidence>
<dbReference type="PROSITE" id="PS50879">
    <property type="entry name" value="RNASE_H_1"/>
    <property type="match status" value="1"/>
</dbReference>
<dbReference type="Pfam" id="PF00665">
    <property type="entry name" value="rve"/>
    <property type="match status" value="1"/>
</dbReference>
<dbReference type="AlphaFoldDB" id="A0AAQ4Q3K3"/>
<protein>
    <submittedName>
        <fullName evidence="10">Uncharacterized protein</fullName>
    </submittedName>
</protein>
<keyword evidence="4" id="KW-0255">Endonuclease</keyword>
<dbReference type="InterPro" id="IPR041577">
    <property type="entry name" value="RT_RNaseH_2"/>
</dbReference>
<keyword evidence="6" id="KW-0511">Multifunctional enzyme</keyword>
<dbReference type="InterPro" id="IPR040643">
    <property type="entry name" value="MLVIN_C"/>
</dbReference>
<sequence length="721" mass="78393">MMSFLGMCSYCRSFIPNYSQLEQPLSSLIHGKNLSAHDKIQWLPAASQAFTDMKCALQVPPTLGLPDPHKPFTQTVDERSGCMTSVLLQSHGDKLRPVAYFSAKLDPVAAGLPQCLRAVAAAEKALTASRDIVGYATLTLLVPHSVSLILLEQKSSHLSAARYLRYHTCLLDMPNVTVKRCNVLNPASLLPTPEDGEEHNCLAELEAQCTPRPDLADTPLLNSDMVMYVDGSASRDPLTGSNLVGFSVVSDSTVLCSGPLPCHLSAQAAELIALTEACKLAKDKTTTIHTDSRYAFGVVHDFGALWRHRNFLKSDGKPVLHHTLIAELLDAILLPTAIAVCKCAAHTSGTGDIAKGNERADLAAKAAARRPLPKPSRPVPAMCSLPSSLAAVQSLSTSDERRFWSSSGSKFIDGIWYGPNVQVSHHAAHPPPARPFEHVMMDFVELSPSEGKKHCLVMVDMWSKWVEVFPSSKQTASTVAKALISEIIPRWGIPSKISSDNGSHFVNQAITELSAYLGIDLKTHCAYHPASGGAVERENGTMKTKLAKCCTDTGLPWTKALPLVLMYMRMRKRTRSNLSPFEILFAVPPHIGVEAPGTPLPSTTMCENDMLTYCIRLSSTLSDVRKQVVAALPREATGPLHRLQPGDFVVVKDFRRKSWKAKRWQGPFQILLVTQTAVKVAERATWVHASHCKKVPDPVPAVGSGDPTSTTSVNQPTPPIQ</sequence>
<dbReference type="Gene3D" id="3.10.20.370">
    <property type="match status" value="1"/>
</dbReference>
<dbReference type="Ensembl" id="ENSGACT00000031566.1">
    <property type="protein sequence ID" value="ENSGACP00000044721.1"/>
    <property type="gene ID" value="ENSGACG00000036240.1"/>
</dbReference>
<dbReference type="InterPro" id="IPR043502">
    <property type="entry name" value="DNA/RNA_pol_sf"/>
</dbReference>
<feature type="region of interest" description="Disordered" evidence="7">
    <location>
        <begin position="696"/>
        <end position="721"/>
    </location>
</feature>
<dbReference type="Gene3D" id="3.30.70.270">
    <property type="match status" value="1"/>
</dbReference>
<dbReference type="SUPFAM" id="SSF53098">
    <property type="entry name" value="Ribonuclease H-like"/>
    <property type="match status" value="2"/>
</dbReference>
<dbReference type="GeneTree" id="ENSGT00940000160750"/>
<evidence type="ECO:0000259" key="9">
    <source>
        <dbReference type="PROSITE" id="PS50994"/>
    </source>
</evidence>
<dbReference type="Pfam" id="PF00075">
    <property type="entry name" value="RNase_H"/>
    <property type="match status" value="1"/>
</dbReference>
<dbReference type="Gene3D" id="3.30.420.10">
    <property type="entry name" value="Ribonuclease H-like superfamily/Ribonuclease H"/>
    <property type="match status" value="2"/>
</dbReference>
<keyword evidence="11" id="KW-1185">Reference proteome</keyword>
<dbReference type="GO" id="GO:0016779">
    <property type="term" value="F:nucleotidyltransferase activity"/>
    <property type="evidence" value="ECO:0007669"/>
    <property type="project" value="UniProtKB-KW"/>
</dbReference>
<dbReference type="PANTHER" id="PTHR37984:SF5">
    <property type="entry name" value="PROTEIN NYNRIN-LIKE"/>
    <property type="match status" value="1"/>
</dbReference>
<dbReference type="InterPro" id="IPR001584">
    <property type="entry name" value="Integrase_cat-core"/>
</dbReference>
<dbReference type="Pfam" id="PF18697">
    <property type="entry name" value="MLVIN_C"/>
    <property type="match status" value="1"/>
</dbReference>
<dbReference type="Pfam" id="PF17919">
    <property type="entry name" value="RT_RNaseH_2"/>
    <property type="match status" value="1"/>
</dbReference>
<evidence type="ECO:0000256" key="3">
    <source>
        <dbReference type="ARBA" id="ARBA00022722"/>
    </source>
</evidence>
<dbReference type="Proteomes" id="UP000007635">
    <property type="component" value="Chromosome I"/>
</dbReference>
<dbReference type="GO" id="GO:0003676">
    <property type="term" value="F:nucleic acid binding"/>
    <property type="evidence" value="ECO:0007669"/>
    <property type="project" value="InterPro"/>
</dbReference>
<dbReference type="InterPro" id="IPR012337">
    <property type="entry name" value="RNaseH-like_sf"/>
</dbReference>
<dbReference type="GO" id="GO:0004523">
    <property type="term" value="F:RNA-DNA hybrid ribonuclease activity"/>
    <property type="evidence" value="ECO:0007669"/>
    <property type="project" value="InterPro"/>
</dbReference>
<dbReference type="PANTHER" id="PTHR37984">
    <property type="entry name" value="PROTEIN CBG26694"/>
    <property type="match status" value="1"/>
</dbReference>
<evidence type="ECO:0000313" key="11">
    <source>
        <dbReference type="Proteomes" id="UP000007635"/>
    </source>
</evidence>
<keyword evidence="5" id="KW-0378">Hydrolase</keyword>